<keyword evidence="7 19" id="KW-0812">Transmembrane</keyword>
<evidence type="ECO:0000256" key="11">
    <source>
        <dbReference type="ARBA" id="ARBA00022777"/>
    </source>
</evidence>
<feature type="transmembrane region" description="Helical" evidence="19">
    <location>
        <begin position="598"/>
        <end position="621"/>
    </location>
</feature>
<proteinExistence type="predicted"/>
<evidence type="ECO:0000313" key="22">
    <source>
        <dbReference type="Proteomes" id="UP000243459"/>
    </source>
</evidence>
<keyword evidence="5" id="KW-0433">Leucine-rich repeat</keyword>
<dbReference type="FunFam" id="3.80.10.10:FF:000363">
    <property type="entry name" value="Leucine-rich repeat family protein"/>
    <property type="match status" value="1"/>
</dbReference>
<keyword evidence="6" id="KW-0808">Transferase</keyword>
<dbReference type="FunFam" id="3.80.10.10:FF:000542">
    <property type="entry name" value="Leucine-rich repeat protein kinase family protein"/>
    <property type="match status" value="1"/>
</dbReference>
<keyword evidence="9" id="KW-0677">Repeat</keyword>
<dbReference type="Pfam" id="PF00560">
    <property type="entry name" value="LRR_1"/>
    <property type="match status" value="2"/>
</dbReference>
<evidence type="ECO:0000256" key="9">
    <source>
        <dbReference type="ARBA" id="ARBA00022737"/>
    </source>
</evidence>
<keyword evidence="15" id="KW-0675">Receptor</keyword>
<dbReference type="PROSITE" id="PS00108">
    <property type="entry name" value="PROTEIN_KINASE_ST"/>
    <property type="match status" value="1"/>
</dbReference>
<evidence type="ECO:0000256" key="4">
    <source>
        <dbReference type="ARBA" id="ARBA00022527"/>
    </source>
</evidence>
<dbReference type="Gene3D" id="1.10.510.10">
    <property type="entry name" value="Transferase(Phosphotransferase) domain 1"/>
    <property type="match status" value="1"/>
</dbReference>
<evidence type="ECO:0000256" key="16">
    <source>
        <dbReference type="ARBA" id="ARBA00023180"/>
    </source>
</evidence>
<dbReference type="PROSITE" id="PS50011">
    <property type="entry name" value="PROTEIN_KINASE_DOM"/>
    <property type="match status" value="1"/>
</dbReference>
<evidence type="ECO:0000256" key="7">
    <source>
        <dbReference type="ARBA" id="ARBA00022692"/>
    </source>
</evidence>
<keyword evidence="10 17" id="KW-0547">Nucleotide-binding</keyword>
<dbReference type="InterPro" id="IPR011009">
    <property type="entry name" value="Kinase-like_dom_sf"/>
</dbReference>
<name>A0A5P1E590_ASPOF</name>
<dbReference type="Pfam" id="PF07714">
    <property type="entry name" value="PK_Tyr_Ser-Thr"/>
    <property type="match status" value="1"/>
</dbReference>
<dbReference type="Gramene" id="ONK57801">
    <property type="protein sequence ID" value="ONK57801"/>
    <property type="gene ID" value="A4U43_C09F4230"/>
</dbReference>
<evidence type="ECO:0000256" key="3">
    <source>
        <dbReference type="ARBA" id="ARBA00012513"/>
    </source>
</evidence>
<dbReference type="PANTHER" id="PTHR45974:SF266">
    <property type="entry name" value="LEUCINE-RICH REPEAT RECEPTOR PROTEIN KINASE HPCA1"/>
    <property type="match status" value="1"/>
</dbReference>
<evidence type="ECO:0000256" key="14">
    <source>
        <dbReference type="ARBA" id="ARBA00023136"/>
    </source>
</evidence>
<dbReference type="PANTHER" id="PTHR45974">
    <property type="entry name" value="RECEPTOR-LIKE PROTEIN 55"/>
    <property type="match status" value="1"/>
</dbReference>
<dbReference type="InterPro" id="IPR032675">
    <property type="entry name" value="LRR_dom_sf"/>
</dbReference>
<sequence>MASFTAYKWLGNFNNFIHLHGIIKCWEDSGTRIKYRNWIWLRKICSTCLLSLLLQIMFISADTDPKDAVALTSLGNLWKNKPSNWVGLDPCGDSWIGIRCTDSRITSITLSSLGLEGTLSGDIQSLTELQALDLSYNKGLTGGLPASIGSLIKLQNLILVGCSFSGEIPPEIGSLKNLVFLSLNSNRFTGSIPATIGNLSNLYWLDLADNQLSGTIPVSNGTTPGLDLLTHTKHFHFGMNQLSGEISSKLFSSDMILIHVLFDDNKLTGSIPSTLGLVKALEVVRLDRNSLTGPVPTNINNLTKVAELHLSNNKLTGPLPNLTGMNALAYLDMSNNTFDAPDAPPWFSTLPSLTTLYLENLRIGGQVPEELFSSSPLQSVNLRANHFNGTLNIGSGFSNELQLVDLRNNLIDQVTVGGYKKGLLLMGNPFCTENGPDFLYCKPLKKLAPSYSTPKNCVPFVCPSGQDLSPKCKCAYPYSGTLFFRAPKFSDLENITYYQSLEASLRTSFMKRQLPIDSVSLKDPSTDSNNYLNIILEVFPAGVDRFDQLDILNLGFILSNQTFKPPSIFGPFYFMAEQYSAFRAVPSSSPKKSSNTTAIIGAAVGVAVLVMIMAVIAVFVVRKKKKSEKYREQTQPFESWEPSRNIGAAPQLKGARWFSFEEIKKCTNDFSGANDIGCGGYGKVYRGTLSNGQLIAVKRAQQGSTQGGLEFKTEIELLSRVHHKNLVSLIGFCFEQGEQMLVYEYIPNGSLKESLSGKSGIHLDWKRRLRVALGTARGLAYLHELADPPIIHRDIKSSNILLDDVLNAKVSDFGLSKPMGDDNKTHVTTQVKGTMGYLDPEYYMTQQLTEKSDVYGFGVLLLELITAKKPIERGRYVVREVRIKMDKTMDLYGLQELIDPMIGLGTTLGGFEKFVDLTVKCVAEMGVDRPTMSEVVKELEIIMHIAGMNPGTESASSSSVSYEATSRGTTGHPYGSESAFDYSVGVPPSKVEPK</sequence>
<dbReference type="SMART" id="SM00220">
    <property type="entry name" value="S_TKc"/>
    <property type="match status" value="1"/>
</dbReference>
<keyword evidence="16" id="KW-0325">Glycoprotein</keyword>
<accession>A0A5P1E590</accession>
<evidence type="ECO:0000256" key="12">
    <source>
        <dbReference type="ARBA" id="ARBA00022840"/>
    </source>
</evidence>
<dbReference type="InterPro" id="IPR000719">
    <property type="entry name" value="Prot_kinase_dom"/>
</dbReference>
<dbReference type="SUPFAM" id="SSF56112">
    <property type="entry name" value="Protein kinase-like (PK-like)"/>
    <property type="match status" value="1"/>
</dbReference>
<keyword evidence="22" id="KW-1185">Reference proteome</keyword>
<keyword evidence="4" id="KW-0723">Serine/threonine-protein kinase</keyword>
<keyword evidence="8" id="KW-0732">Signal</keyword>
<dbReference type="GO" id="GO:0004674">
    <property type="term" value="F:protein serine/threonine kinase activity"/>
    <property type="evidence" value="ECO:0007669"/>
    <property type="project" value="UniProtKB-KW"/>
</dbReference>
<gene>
    <name evidence="21" type="ORF">A4U43_C09F4230</name>
</gene>
<evidence type="ECO:0000256" key="13">
    <source>
        <dbReference type="ARBA" id="ARBA00022989"/>
    </source>
</evidence>
<dbReference type="Gene3D" id="3.80.10.10">
    <property type="entry name" value="Ribonuclease Inhibitor"/>
    <property type="match status" value="2"/>
</dbReference>
<dbReference type="InterPro" id="IPR017441">
    <property type="entry name" value="Protein_kinase_ATP_BS"/>
</dbReference>
<feature type="compositionally biased region" description="Low complexity" evidence="18">
    <location>
        <begin position="952"/>
        <end position="966"/>
    </location>
</feature>
<evidence type="ECO:0000313" key="21">
    <source>
        <dbReference type="EMBL" id="ONK57801.1"/>
    </source>
</evidence>
<dbReference type="EC" id="2.7.11.1" evidence="3"/>
<evidence type="ECO:0000256" key="15">
    <source>
        <dbReference type="ARBA" id="ARBA00023170"/>
    </source>
</evidence>
<dbReference type="AlphaFoldDB" id="A0A5P1E590"/>
<dbReference type="FunFam" id="1.10.510.10:FF:000453">
    <property type="entry name" value="LRR receptor-like serine/threonine-protein kinase HSL2"/>
    <property type="match status" value="1"/>
</dbReference>
<dbReference type="GO" id="GO:0005886">
    <property type="term" value="C:plasma membrane"/>
    <property type="evidence" value="ECO:0007669"/>
    <property type="project" value="UniProtKB-SubCell"/>
</dbReference>
<protein>
    <recommendedName>
        <fullName evidence="3">non-specific serine/threonine protein kinase</fullName>
        <ecNumber evidence="3">2.7.11.1</ecNumber>
    </recommendedName>
</protein>
<comment type="subcellular location">
    <subcellularLocation>
        <location evidence="1">Cell membrane</location>
        <topology evidence="1">Single-pass membrane protein</topology>
    </subcellularLocation>
    <subcellularLocation>
        <location evidence="2">Membrane</location>
        <topology evidence="2">Single-pass type I membrane protein</topology>
    </subcellularLocation>
</comment>
<evidence type="ECO:0000256" key="5">
    <source>
        <dbReference type="ARBA" id="ARBA00022614"/>
    </source>
</evidence>
<evidence type="ECO:0000256" key="8">
    <source>
        <dbReference type="ARBA" id="ARBA00022729"/>
    </source>
</evidence>
<keyword evidence="14 19" id="KW-0472">Membrane</keyword>
<evidence type="ECO:0000256" key="1">
    <source>
        <dbReference type="ARBA" id="ARBA00004162"/>
    </source>
</evidence>
<dbReference type="EMBL" id="CM007389">
    <property type="protein sequence ID" value="ONK57801.1"/>
    <property type="molecule type" value="Genomic_DNA"/>
</dbReference>
<evidence type="ECO:0000256" key="18">
    <source>
        <dbReference type="SAM" id="MobiDB-lite"/>
    </source>
</evidence>
<organism evidence="21 22">
    <name type="scientific">Asparagus officinalis</name>
    <name type="common">Garden asparagus</name>
    <dbReference type="NCBI Taxonomy" id="4686"/>
    <lineage>
        <taxon>Eukaryota</taxon>
        <taxon>Viridiplantae</taxon>
        <taxon>Streptophyta</taxon>
        <taxon>Embryophyta</taxon>
        <taxon>Tracheophyta</taxon>
        <taxon>Spermatophyta</taxon>
        <taxon>Magnoliopsida</taxon>
        <taxon>Liliopsida</taxon>
        <taxon>Asparagales</taxon>
        <taxon>Asparagaceae</taxon>
        <taxon>Asparagoideae</taxon>
        <taxon>Asparagus</taxon>
    </lineage>
</organism>
<evidence type="ECO:0000259" key="20">
    <source>
        <dbReference type="PROSITE" id="PS50011"/>
    </source>
</evidence>
<dbReference type="CDD" id="cd14066">
    <property type="entry name" value="STKc_IRAK"/>
    <property type="match status" value="1"/>
</dbReference>
<dbReference type="FunFam" id="3.30.200.20:FF:000328">
    <property type="entry name" value="Leucine-rich repeat protein kinase family protein"/>
    <property type="match status" value="1"/>
</dbReference>
<dbReference type="OMA" id="NCICSVP"/>
<feature type="region of interest" description="Disordered" evidence="18">
    <location>
        <begin position="951"/>
        <end position="994"/>
    </location>
</feature>
<feature type="domain" description="Protein kinase" evidence="20">
    <location>
        <begin position="670"/>
        <end position="942"/>
    </location>
</feature>
<dbReference type="InterPro" id="IPR001611">
    <property type="entry name" value="Leu-rich_rpt"/>
</dbReference>
<evidence type="ECO:0000256" key="19">
    <source>
        <dbReference type="SAM" id="Phobius"/>
    </source>
</evidence>
<evidence type="ECO:0000256" key="6">
    <source>
        <dbReference type="ARBA" id="ARBA00022679"/>
    </source>
</evidence>
<keyword evidence="11" id="KW-0418">Kinase</keyword>
<dbReference type="Gene3D" id="3.30.200.20">
    <property type="entry name" value="Phosphorylase Kinase, domain 1"/>
    <property type="match status" value="1"/>
</dbReference>
<keyword evidence="12 17" id="KW-0067">ATP-binding</keyword>
<keyword evidence="13 19" id="KW-1133">Transmembrane helix</keyword>
<dbReference type="Proteomes" id="UP000243459">
    <property type="component" value="Chromosome 9"/>
</dbReference>
<dbReference type="InterPro" id="IPR001245">
    <property type="entry name" value="Ser-Thr/Tyr_kinase_cat_dom"/>
</dbReference>
<evidence type="ECO:0000256" key="10">
    <source>
        <dbReference type="ARBA" id="ARBA00022741"/>
    </source>
</evidence>
<dbReference type="PROSITE" id="PS00107">
    <property type="entry name" value="PROTEIN_KINASE_ATP"/>
    <property type="match status" value="1"/>
</dbReference>
<dbReference type="InterPro" id="IPR008271">
    <property type="entry name" value="Ser/Thr_kinase_AS"/>
</dbReference>
<feature type="binding site" evidence="17">
    <location>
        <position position="698"/>
    </location>
    <ligand>
        <name>ATP</name>
        <dbReference type="ChEBI" id="CHEBI:30616"/>
    </ligand>
</feature>
<evidence type="ECO:0000256" key="2">
    <source>
        <dbReference type="ARBA" id="ARBA00004479"/>
    </source>
</evidence>
<evidence type="ECO:0000256" key="17">
    <source>
        <dbReference type="PROSITE-ProRule" id="PRU10141"/>
    </source>
</evidence>
<dbReference type="SUPFAM" id="SSF52058">
    <property type="entry name" value="L domain-like"/>
    <property type="match status" value="1"/>
</dbReference>
<reference evidence="22" key="1">
    <citation type="journal article" date="2017" name="Nat. Commun.">
        <title>The asparagus genome sheds light on the origin and evolution of a young Y chromosome.</title>
        <authorList>
            <person name="Harkess A."/>
            <person name="Zhou J."/>
            <person name="Xu C."/>
            <person name="Bowers J.E."/>
            <person name="Van der Hulst R."/>
            <person name="Ayyampalayam S."/>
            <person name="Mercati F."/>
            <person name="Riccardi P."/>
            <person name="McKain M.R."/>
            <person name="Kakrana A."/>
            <person name="Tang H."/>
            <person name="Ray J."/>
            <person name="Groenendijk J."/>
            <person name="Arikit S."/>
            <person name="Mathioni S.M."/>
            <person name="Nakano M."/>
            <person name="Shan H."/>
            <person name="Telgmann-Rauber A."/>
            <person name="Kanno A."/>
            <person name="Yue Z."/>
            <person name="Chen H."/>
            <person name="Li W."/>
            <person name="Chen Y."/>
            <person name="Xu X."/>
            <person name="Zhang Y."/>
            <person name="Luo S."/>
            <person name="Chen H."/>
            <person name="Gao J."/>
            <person name="Mao Z."/>
            <person name="Pires J.C."/>
            <person name="Luo M."/>
            <person name="Kudrna D."/>
            <person name="Wing R.A."/>
            <person name="Meyers B.C."/>
            <person name="Yi K."/>
            <person name="Kong H."/>
            <person name="Lavrijsen P."/>
            <person name="Sunseri F."/>
            <person name="Falavigna A."/>
            <person name="Ye Y."/>
            <person name="Leebens-Mack J.H."/>
            <person name="Chen G."/>
        </authorList>
    </citation>
    <scope>NUCLEOTIDE SEQUENCE [LARGE SCALE GENOMIC DNA]</scope>
    <source>
        <strain evidence="22">cv. DH0086</strain>
    </source>
</reference>
<dbReference type="GO" id="GO:0005524">
    <property type="term" value="F:ATP binding"/>
    <property type="evidence" value="ECO:0007669"/>
    <property type="project" value="UniProtKB-UniRule"/>
</dbReference>